<dbReference type="KEGG" id="vg:65112339"/>
<reference evidence="1 2" key="1">
    <citation type="submission" date="2018-03" db="EMBL/GenBank/DDBJ databases">
        <title>Complete genome sequence analysis of Enterobacteria phage IME341.</title>
        <authorList>
            <person name="Li P."/>
            <person name="Wang J."/>
            <person name="Tong Y."/>
        </authorList>
    </citation>
    <scope>NUCLEOTIDE SEQUENCE [LARGE SCALE GENOMIC DNA]</scope>
</reference>
<dbReference type="Proteomes" id="UP000246622">
    <property type="component" value="Segment"/>
</dbReference>
<sequence>MLASRSWGLLMNNIEKIFRTIEEIEKRKCFFFGVWPLTDGRIGLDVMDYKDEDKVDGGIFKSAPELLAFLEEHYV</sequence>
<protein>
    <submittedName>
        <fullName evidence="1">Uncharacterized protein</fullName>
    </submittedName>
</protein>
<evidence type="ECO:0000313" key="1">
    <source>
        <dbReference type="EMBL" id="AWD91982.1"/>
    </source>
</evidence>
<dbReference type="GeneID" id="65112339"/>
<keyword evidence="2" id="KW-1185">Reference proteome</keyword>
<organism evidence="1 2">
    <name type="scientific">Enterobacteria phage vB_EcoM_IME341</name>
    <dbReference type="NCBI Taxonomy" id="2163891"/>
    <lineage>
        <taxon>Viruses</taxon>
        <taxon>Duplodnaviria</taxon>
        <taxon>Heunggongvirae</taxon>
        <taxon>Uroviricota</taxon>
        <taxon>Caudoviricetes</taxon>
        <taxon>Pantevenvirales</taxon>
        <taxon>Straboviridae</taxon>
        <taxon>Tevenvirinae</taxon>
        <taxon>Dhakavirus</taxon>
        <taxon>Dhakavirus ime348</taxon>
    </lineage>
</organism>
<accession>A0A2S1GRJ2</accession>
<dbReference type="EMBL" id="MH051917">
    <property type="protein sequence ID" value="AWD91982.1"/>
    <property type="molecule type" value="Genomic_DNA"/>
</dbReference>
<dbReference type="RefSeq" id="YP_010094729.1">
    <property type="nucleotide sequence ID" value="NC_055742.1"/>
</dbReference>
<name>A0A2S1GRJ2_9CAUD</name>
<evidence type="ECO:0000313" key="2">
    <source>
        <dbReference type="Proteomes" id="UP000246622"/>
    </source>
</evidence>
<proteinExistence type="predicted"/>